<dbReference type="GO" id="GO:0043213">
    <property type="term" value="P:bacteriocin transport"/>
    <property type="evidence" value="ECO:0007669"/>
    <property type="project" value="UniProtKB-KW"/>
</dbReference>
<evidence type="ECO:0000259" key="13">
    <source>
        <dbReference type="PROSITE" id="PS50990"/>
    </source>
</evidence>
<dbReference type="InterPro" id="IPR011527">
    <property type="entry name" value="ABC1_TM_dom"/>
</dbReference>
<dbReference type="GO" id="GO:0015031">
    <property type="term" value="P:protein transport"/>
    <property type="evidence" value="ECO:0007669"/>
    <property type="project" value="UniProtKB-KW"/>
</dbReference>
<evidence type="ECO:0000256" key="1">
    <source>
        <dbReference type="ARBA" id="ARBA00004651"/>
    </source>
</evidence>
<dbReference type="EMBL" id="ADKX01000009">
    <property type="protein sequence ID" value="EFW06054.1"/>
    <property type="molecule type" value="Genomic_DNA"/>
</dbReference>
<dbReference type="PROSITE" id="PS50990">
    <property type="entry name" value="PEPTIDASE_C39"/>
    <property type="match status" value="1"/>
</dbReference>
<evidence type="ECO:0000256" key="2">
    <source>
        <dbReference type="ARBA" id="ARBA00022692"/>
    </source>
</evidence>
<dbReference type="InterPro" id="IPR003593">
    <property type="entry name" value="AAA+_ATPase"/>
</dbReference>
<dbReference type="InterPro" id="IPR027417">
    <property type="entry name" value="P-loop_NTPase"/>
</dbReference>
<evidence type="ECO:0000259" key="11">
    <source>
        <dbReference type="PROSITE" id="PS50893"/>
    </source>
</evidence>
<feature type="domain" description="Peptidase C39" evidence="13">
    <location>
        <begin position="9"/>
        <end position="132"/>
    </location>
</feature>
<keyword evidence="6" id="KW-0813">Transport</keyword>
<dbReference type="PANTHER" id="PTHR24221">
    <property type="entry name" value="ATP-BINDING CASSETTE SUB-FAMILY B"/>
    <property type="match status" value="1"/>
</dbReference>
<dbReference type="STRING" id="100884.GCA_000269565_01013"/>
<dbReference type="GO" id="GO:0034040">
    <property type="term" value="F:ATPase-coupled lipid transmembrane transporter activity"/>
    <property type="evidence" value="ECO:0007669"/>
    <property type="project" value="TreeGrafter"/>
</dbReference>
<keyword evidence="6" id="KW-0653">Protein transport</keyword>
<protein>
    <recommendedName>
        <fullName evidence="16">ABC transporter</fullName>
    </recommendedName>
</protein>
<keyword evidence="4" id="KW-0378">Hydrolase</keyword>
<dbReference type="SUPFAM" id="SSF90123">
    <property type="entry name" value="ABC transporter transmembrane region"/>
    <property type="match status" value="1"/>
</dbReference>
<feature type="domain" description="ABC transporter" evidence="11">
    <location>
        <begin position="471"/>
        <end position="677"/>
    </location>
</feature>
<sequence>MRKYPIDLQDEEKACGAYCISMILKFYGYQDEMKKIKQKARLNQNGISILGIIECLKTYQIEAKAYQATLDDIHKNIQYPCILYMAYNDIGHFVVLYERNDDEYIIGDPARGLISIYQEEMSEHYAMHVIAITHVGRVPELSYQSYFSFLYQTFQSYQKHMIDLILKGLWISLLGYLSSYFFQFIIDDIHINTQFFYMVVLCIAYSCIEIIKTRMERIKTKAFISLRKAVDEEYVFDSSMRMLQLTHSFFYQDKGYIQSQLLSLFDLSEMSLECYERLFLDALSFVVFMIGMMFINISMTFLVVIMFLCIMFMAYYRLQALQDIHKNYLEAHFVFQHHLLELIENQFLIKRFSLLQQQRERSYHIYLDEALLKEKQALFMNQLQSFIQYFIYIFYGVIMILGFYHYQRSHLTIGQLMMFYMLVSYCIQPVMNIVNLVSQYKQMKIVYEKYKVFEIEPQLPQEPIKEKITSITLDNVSYAYGYQVPLFEHIDLTIHQHLLLKGKTGSGKSTLLRLFMGYDLHYSGDIYINDQELRTIQLSSLYQHIGYAHETPSFLHLTLLENFLCHDEKKIRYYLKSFGQEALFNMFHIVLSEDGAPLSLGQRQIVSLIRLLCQEFDILILDEAFSHMDAKLASKVMRFLFKNDEGKIYVMVNHQTKLVNKNVACAIIEEGRLRNER</sequence>
<dbReference type="SUPFAM" id="SSF52540">
    <property type="entry name" value="P-loop containing nucleoside triphosphate hydrolases"/>
    <property type="match status" value="1"/>
</dbReference>
<dbReference type="RefSeq" id="WP_008787809.1">
    <property type="nucleotide sequence ID" value="NZ_AKCB01000001.1"/>
</dbReference>
<dbReference type="PROSITE" id="PS50893">
    <property type="entry name" value="ABC_TRANSPORTER_2"/>
    <property type="match status" value="1"/>
</dbReference>
<evidence type="ECO:0000256" key="7">
    <source>
        <dbReference type="ARBA" id="ARBA00022989"/>
    </source>
</evidence>
<evidence type="ECO:0000259" key="12">
    <source>
        <dbReference type="PROSITE" id="PS50929"/>
    </source>
</evidence>
<evidence type="ECO:0000256" key="3">
    <source>
        <dbReference type="ARBA" id="ARBA00022741"/>
    </source>
</evidence>
<keyword evidence="15" id="KW-1185">Reference proteome</keyword>
<dbReference type="GeneID" id="78228895"/>
<dbReference type="InterPro" id="IPR005074">
    <property type="entry name" value="Peptidase_C39"/>
</dbReference>
<evidence type="ECO:0000256" key="10">
    <source>
        <dbReference type="SAM" id="Phobius"/>
    </source>
</evidence>
<dbReference type="eggNOG" id="COG2274">
    <property type="taxonomic scope" value="Bacteria"/>
</dbReference>
<name>E7G7H9_9FIRM</name>
<keyword evidence="4" id="KW-0645">Protease</keyword>
<evidence type="ECO:0000256" key="6">
    <source>
        <dbReference type="ARBA" id="ARBA00022927"/>
    </source>
</evidence>
<keyword evidence="4" id="KW-0788">Thiol protease</keyword>
<feature type="transmembrane region" description="Helical" evidence="10">
    <location>
        <begin position="164"/>
        <end position="182"/>
    </location>
</feature>
<keyword evidence="5" id="KW-0067">ATP-binding</keyword>
<feature type="transmembrane region" description="Helical" evidence="10">
    <location>
        <begin position="386"/>
        <end position="406"/>
    </location>
</feature>
<dbReference type="SMART" id="SM00382">
    <property type="entry name" value="AAA"/>
    <property type="match status" value="1"/>
</dbReference>
<dbReference type="InterPro" id="IPR039421">
    <property type="entry name" value="Type_1_exporter"/>
</dbReference>
<dbReference type="InterPro" id="IPR003439">
    <property type="entry name" value="ABC_transporter-like_ATP-bd"/>
</dbReference>
<evidence type="ECO:0000313" key="15">
    <source>
        <dbReference type="Proteomes" id="UP000003157"/>
    </source>
</evidence>
<evidence type="ECO:0000256" key="8">
    <source>
        <dbReference type="ARBA" id="ARBA00023136"/>
    </source>
</evidence>
<dbReference type="Pfam" id="PF00664">
    <property type="entry name" value="ABC_membrane"/>
    <property type="match status" value="1"/>
</dbReference>
<dbReference type="Pfam" id="PF03412">
    <property type="entry name" value="Peptidase_C39"/>
    <property type="match status" value="1"/>
</dbReference>
<dbReference type="InterPro" id="IPR036640">
    <property type="entry name" value="ABC1_TM_sf"/>
</dbReference>
<dbReference type="Pfam" id="PF00005">
    <property type="entry name" value="ABC_tran"/>
    <property type="match status" value="1"/>
</dbReference>
<feature type="domain" description="ABC transmembrane type-1" evidence="12">
    <location>
        <begin position="171"/>
        <end position="442"/>
    </location>
</feature>
<organism evidence="14 15">
    <name type="scientific">Coprobacillus cateniformis</name>
    <dbReference type="NCBI Taxonomy" id="100884"/>
    <lineage>
        <taxon>Bacteria</taxon>
        <taxon>Bacillati</taxon>
        <taxon>Bacillota</taxon>
        <taxon>Erysipelotrichia</taxon>
        <taxon>Erysipelotrichales</taxon>
        <taxon>Coprobacillaceae</taxon>
        <taxon>Coprobacillus</taxon>
    </lineage>
</organism>
<dbReference type="AlphaFoldDB" id="E7G7H9"/>
<dbReference type="GO" id="GO:0016887">
    <property type="term" value="F:ATP hydrolysis activity"/>
    <property type="evidence" value="ECO:0007669"/>
    <property type="project" value="InterPro"/>
</dbReference>
<evidence type="ECO:0000256" key="4">
    <source>
        <dbReference type="ARBA" id="ARBA00022807"/>
    </source>
</evidence>
<dbReference type="Gene3D" id="3.90.70.10">
    <property type="entry name" value="Cysteine proteinases"/>
    <property type="match status" value="1"/>
</dbReference>
<feature type="transmembrane region" description="Helical" evidence="10">
    <location>
        <begin position="194"/>
        <end position="211"/>
    </location>
</feature>
<dbReference type="PROSITE" id="PS50929">
    <property type="entry name" value="ABC_TM1F"/>
    <property type="match status" value="1"/>
</dbReference>
<comment type="caution">
    <text evidence="14">The sequence shown here is derived from an EMBL/GenBank/DDBJ whole genome shotgun (WGS) entry which is preliminary data.</text>
</comment>
<dbReference type="OrthoDB" id="1650832at2"/>
<dbReference type="PANTHER" id="PTHR24221:SF654">
    <property type="entry name" value="ATP-BINDING CASSETTE SUB-FAMILY B MEMBER 6"/>
    <property type="match status" value="1"/>
</dbReference>
<gene>
    <name evidence="14" type="ORF">HMPREF9488_00693</name>
</gene>
<evidence type="ECO:0000256" key="5">
    <source>
        <dbReference type="ARBA" id="ARBA00022840"/>
    </source>
</evidence>
<keyword evidence="9" id="KW-0080">Bacteriocin transport</keyword>
<dbReference type="Gene3D" id="1.20.1560.10">
    <property type="entry name" value="ABC transporter type 1, transmembrane domain"/>
    <property type="match status" value="1"/>
</dbReference>
<feature type="transmembrane region" description="Helical" evidence="10">
    <location>
        <begin position="278"/>
        <end position="295"/>
    </location>
</feature>
<accession>E7G7H9</accession>
<dbReference type="GO" id="GO:0006508">
    <property type="term" value="P:proteolysis"/>
    <property type="evidence" value="ECO:0007669"/>
    <property type="project" value="InterPro"/>
</dbReference>
<evidence type="ECO:0000256" key="9">
    <source>
        <dbReference type="ARBA" id="ARBA00043264"/>
    </source>
</evidence>
<evidence type="ECO:0000313" key="14">
    <source>
        <dbReference type="EMBL" id="EFW06054.1"/>
    </source>
</evidence>
<dbReference type="Proteomes" id="UP000003157">
    <property type="component" value="Unassembled WGS sequence"/>
</dbReference>
<keyword evidence="8 10" id="KW-0472">Membrane</keyword>
<proteinExistence type="predicted"/>
<evidence type="ECO:0008006" key="16">
    <source>
        <dbReference type="Google" id="ProtNLM"/>
    </source>
</evidence>
<dbReference type="Gene3D" id="3.40.50.300">
    <property type="entry name" value="P-loop containing nucleotide triphosphate hydrolases"/>
    <property type="match status" value="1"/>
</dbReference>
<dbReference type="HOGENOM" id="CLU_000604_95_3_9"/>
<feature type="transmembrane region" description="Helical" evidence="10">
    <location>
        <begin position="301"/>
        <end position="318"/>
    </location>
</feature>
<feature type="transmembrane region" description="Helical" evidence="10">
    <location>
        <begin position="418"/>
        <end position="437"/>
    </location>
</feature>
<dbReference type="GO" id="GO:0140359">
    <property type="term" value="F:ABC-type transporter activity"/>
    <property type="evidence" value="ECO:0007669"/>
    <property type="project" value="InterPro"/>
</dbReference>
<dbReference type="GO" id="GO:0005524">
    <property type="term" value="F:ATP binding"/>
    <property type="evidence" value="ECO:0007669"/>
    <property type="project" value="UniProtKB-KW"/>
</dbReference>
<dbReference type="GO" id="GO:0008234">
    <property type="term" value="F:cysteine-type peptidase activity"/>
    <property type="evidence" value="ECO:0007669"/>
    <property type="project" value="UniProtKB-KW"/>
</dbReference>
<comment type="subcellular location">
    <subcellularLocation>
        <location evidence="1">Cell membrane</location>
        <topology evidence="1">Multi-pass membrane protein</topology>
    </subcellularLocation>
</comment>
<keyword evidence="3" id="KW-0547">Nucleotide-binding</keyword>
<reference evidence="14 15" key="1">
    <citation type="submission" date="2010-12" db="EMBL/GenBank/DDBJ databases">
        <title>The Genome Sequence of Coprobacillus sp. strain 29_1.</title>
        <authorList>
            <consortium name="The Broad Institute Genome Sequencing Platform"/>
            <person name="Earl A."/>
            <person name="Ward D."/>
            <person name="Feldgarden M."/>
            <person name="Gevers D."/>
            <person name="Daigneault M."/>
            <person name="Sibley C.D."/>
            <person name="White A."/>
            <person name="Strauss J."/>
            <person name="Allen-Vercoe E."/>
            <person name="Young S.K."/>
            <person name="Zeng Q."/>
            <person name="Gargeya S."/>
            <person name="Fitzgerald M."/>
            <person name="Haas B."/>
            <person name="Abouelleil A."/>
            <person name="Alvarado L."/>
            <person name="Arachchi H.M."/>
            <person name="Berlin A."/>
            <person name="Brown A."/>
            <person name="Chapman S.B."/>
            <person name="Chen Z."/>
            <person name="Dunbar C."/>
            <person name="Freedman E."/>
            <person name="Gearin G."/>
            <person name="Gellesch M."/>
            <person name="Goldberg J."/>
            <person name="Griggs A."/>
            <person name="Gujja S."/>
            <person name="Heilman E."/>
            <person name="Heiman D."/>
            <person name="Howarth C."/>
            <person name="Larson L."/>
            <person name="Lui A."/>
            <person name="MacDonald P.J.P."/>
            <person name="Mehta T."/>
            <person name="Montmayeur A."/>
            <person name="Murphy C."/>
            <person name="Neiman D."/>
            <person name="Pearson M."/>
            <person name="Priest M."/>
            <person name="Roberts A."/>
            <person name="Saif S."/>
            <person name="Shea T."/>
            <person name="Shenoy N."/>
            <person name="Sisk P."/>
            <person name="Stolte C."/>
            <person name="Sykes S."/>
            <person name="White J."/>
            <person name="Yandava C."/>
            <person name="Nusbaum C."/>
            <person name="Birren B."/>
        </authorList>
    </citation>
    <scope>NUCLEOTIDE SEQUENCE [LARGE SCALE GENOMIC DNA]</scope>
    <source>
        <strain evidence="14 15">29_1</strain>
    </source>
</reference>
<keyword evidence="7 10" id="KW-1133">Transmembrane helix</keyword>
<dbReference type="GO" id="GO:0005886">
    <property type="term" value="C:plasma membrane"/>
    <property type="evidence" value="ECO:0007669"/>
    <property type="project" value="UniProtKB-SubCell"/>
</dbReference>
<keyword evidence="2 10" id="KW-0812">Transmembrane</keyword>